<dbReference type="Pfam" id="PF00155">
    <property type="entry name" value="Aminotran_1_2"/>
    <property type="match status" value="1"/>
</dbReference>
<evidence type="ECO:0000256" key="11">
    <source>
        <dbReference type="ARBA" id="ARBA00047715"/>
    </source>
</evidence>
<comment type="pathway">
    <text evidence="2">Cofactor biosynthesis; biotin biosynthesis.</text>
</comment>
<keyword evidence="8 12" id="KW-0663">Pyridoxal phosphate</keyword>
<evidence type="ECO:0000256" key="6">
    <source>
        <dbReference type="ARBA" id="ARBA00022679"/>
    </source>
</evidence>
<dbReference type="GeneID" id="46920760"/>
<feature type="domain" description="Aminotransferase class I/classII large" evidence="13">
    <location>
        <begin position="32"/>
        <end position="348"/>
    </location>
</feature>
<evidence type="ECO:0000256" key="8">
    <source>
        <dbReference type="ARBA" id="ARBA00022898"/>
    </source>
</evidence>
<reference evidence="15" key="2">
    <citation type="journal article" date="2017" name="Genome Biol. Evol.">
        <title>Comparative genomic analysis identifies a Campylobacter clade deficient in selenium metabolism.</title>
        <authorList>
            <person name="Miller W.G."/>
            <person name="Yee E."/>
            <person name="Lopes B.S."/>
            <person name="Chapman M.H."/>
            <person name="Huynh S."/>
            <person name="Bono J.L."/>
            <person name="Parker C.T."/>
            <person name="Strachan N.J.C."/>
            <person name="Forbes K.J."/>
        </authorList>
    </citation>
    <scope>NUCLEOTIDE SEQUENCE [LARGE SCALE GENOMIC DNA]</scope>
    <source>
        <strain evidence="15">NCTC 13004</strain>
    </source>
</reference>
<dbReference type="InterPro" id="IPR004839">
    <property type="entry name" value="Aminotransferase_I/II_large"/>
</dbReference>
<name>A0A1X9SLD2_9BACT</name>
<gene>
    <name evidence="14" type="primary">bioF</name>
    <name evidence="14" type="ORF">CLAN_0290</name>
</gene>
<dbReference type="Gene3D" id="3.40.640.10">
    <property type="entry name" value="Type I PLP-dependent aspartate aminotransferase-like (Major domain)"/>
    <property type="match status" value="1"/>
</dbReference>
<evidence type="ECO:0000256" key="4">
    <source>
        <dbReference type="ARBA" id="ARBA00011738"/>
    </source>
</evidence>
<dbReference type="InterPro" id="IPR001917">
    <property type="entry name" value="Aminotrans_II_pyridoxalP_BS"/>
</dbReference>
<evidence type="ECO:0000256" key="5">
    <source>
        <dbReference type="ARBA" id="ARBA00013187"/>
    </source>
</evidence>
<evidence type="ECO:0000256" key="3">
    <source>
        <dbReference type="ARBA" id="ARBA00010008"/>
    </source>
</evidence>
<evidence type="ECO:0000256" key="1">
    <source>
        <dbReference type="ARBA" id="ARBA00001933"/>
    </source>
</evidence>
<keyword evidence="7" id="KW-0093">Biotin biosynthesis</keyword>
<evidence type="ECO:0000256" key="12">
    <source>
        <dbReference type="RuleBase" id="RU003693"/>
    </source>
</evidence>
<dbReference type="PANTHER" id="PTHR13693:SF100">
    <property type="entry name" value="8-AMINO-7-OXONONANOATE SYNTHASE"/>
    <property type="match status" value="1"/>
</dbReference>
<dbReference type="InterPro" id="IPR015424">
    <property type="entry name" value="PyrdxlP-dep_Trfase"/>
</dbReference>
<dbReference type="PANTHER" id="PTHR13693">
    <property type="entry name" value="CLASS II AMINOTRANSFERASE/8-AMINO-7-OXONONANOATE SYNTHASE"/>
    <property type="match status" value="1"/>
</dbReference>
<dbReference type="Proteomes" id="UP000202031">
    <property type="component" value="Chromosome"/>
</dbReference>
<keyword evidence="6 14" id="KW-0808">Transferase</keyword>
<evidence type="ECO:0000256" key="10">
    <source>
        <dbReference type="ARBA" id="ARBA00033381"/>
    </source>
</evidence>
<protein>
    <recommendedName>
        <fullName evidence="5">8-amino-7-oxononanoate synthase</fullName>
        <ecNumber evidence="5">2.3.1.47</ecNumber>
    </recommendedName>
    <alternativeName>
        <fullName evidence="9">7-keto-8-amino-pelargonic acid synthase</fullName>
    </alternativeName>
    <alternativeName>
        <fullName evidence="10">8-amino-7-ketopelargonate synthase</fullName>
    </alternativeName>
</protein>
<evidence type="ECO:0000313" key="14">
    <source>
        <dbReference type="EMBL" id="ARQ97057.1"/>
    </source>
</evidence>
<dbReference type="GO" id="GO:0009102">
    <property type="term" value="P:biotin biosynthetic process"/>
    <property type="evidence" value="ECO:0007669"/>
    <property type="project" value="UniProtKB-KW"/>
</dbReference>
<comment type="catalytic activity">
    <reaction evidence="11">
        <text>6-carboxyhexanoyl-[ACP] + L-alanine + H(+) = (8S)-8-amino-7-oxononanoate + holo-[ACP] + CO2</text>
        <dbReference type="Rhea" id="RHEA:42288"/>
        <dbReference type="Rhea" id="RHEA-COMP:9685"/>
        <dbReference type="Rhea" id="RHEA-COMP:9955"/>
        <dbReference type="ChEBI" id="CHEBI:15378"/>
        <dbReference type="ChEBI" id="CHEBI:16526"/>
        <dbReference type="ChEBI" id="CHEBI:57972"/>
        <dbReference type="ChEBI" id="CHEBI:64479"/>
        <dbReference type="ChEBI" id="CHEBI:78846"/>
        <dbReference type="ChEBI" id="CHEBI:149468"/>
        <dbReference type="EC" id="2.3.1.47"/>
    </reaction>
</comment>
<organism evidence="14 15">
    <name type="scientific">Campylobacter lanienae NCTC 13004</name>
    <dbReference type="NCBI Taxonomy" id="1031753"/>
    <lineage>
        <taxon>Bacteria</taxon>
        <taxon>Pseudomonadati</taxon>
        <taxon>Campylobacterota</taxon>
        <taxon>Epsilonproteobacteria</taxon>
        <taxon>Campylobacterales</taxon>
        <taxon>Campylobacteraceae</taxon>
        <taxon>Campylobacter</taxon>
    </lineage>
</organism>
<dbReference type="InterPro" id="IPR015421">
    <property type="entry name" value="PyrdxlP-dep_Trfase_major"/>
</dbReference>
<comment type="similarity">
    <text evidence="3">Belongs to the class-II pyridoxal-phosphate-dependent aminotransferase family. BioF subfamily.</text>
</comment>
<dbReference type="EMBL" id="CP015578">
    <property type="protein sequence ID" value="ARQ97057.1"/>
    <property type="molecule type" value="Genomic_DNA"/>
</dbReference>
<keyword evidence="14" id="KW-0012">Acyltransferase</keyword>
<dbReference type="SUPFAM" id="SSF53383">
    <property type="entry name" value="PLP-dependent transferases"/>
    <property type="match status" value="1"/>
</dbReference>
<dbReference type="EC" id="2.3.1.47" evidence="5"/>
<dbReference type="GO" id="GO:0008710">
    <property type="term" value="F:8-amino-7-oxononanoate synthase activity"/>
    <property type="evidence" value="ECO:0007669"/>
    <property type="project" value="UniProtKB-EC"/>
</dbReference>
<sequence length="365" mass="40833">MFDIEKAKQNSSFRELKHSKISLKFLSLDGKNLLNLGSNDYLGIASNRVLRDEFLQICLGSEWYFGSGASRLVYTSSDEFDRLESWFEAKFHKSAVIFNSGYCANLSCISALNSDDTLFIADKLIHASMIDALKLSNAKFKRYAHNDNEALESLVKQNCDKFKHIIILSEAIFSMDGDRADIEFMLSLKKRYDGVMLYIDLAHSFFALDELGISARLSCDIDFMLITLGKALGSSGAVILSSNEFKDIFINSARSLIYSTALAPINVAWSNFVLSKDYTKERENLANLINFLGLNSTHISPFIVGDNAKTLKLSNSLKSLGYFIPAIRPPTVPEGKARLRISLRADLEIDDLVSLKRILDENGSH</sequence>
<dbReference type="Gene3D" id="3.90.1150.10">
    <property type="entry name" value="Aspartate Aminotransferase, domain 1"/>
    <property type="match status" value="1"/>
</dbReference>
<comment type="cofactor">
    <cofactor evidence="1 12">
        <name>pyridoxal 5'-phosphate</name>
        <dbReference type="ChEBI" id="CHEBI:597326"/>
    </cofactor>
</comment>
<reference evidence="15" key="1">
    <citation type="journal article" date="2017" name="Genome Biol. Evol.">
        <title>Comparative Genomic Analysis Identifies a Campylobacter Clade Deficient in Selenium Metabolism.</title>
        <authorList>
            <person name="Miller W.G."/>
            <person name="Yee E."/>
            <person name="Lopes B.S."/>
            <person name="Chapman M.H."/>
            <person name="Huynh S."/>
            <person name="Bono J.L."/>
            <person name="Parker C.T."/>
            <person name="Strachan N.J.C."/>
            <person name="Forbes K.J."/>
        </authorList>
    </citation>
    <scope>NUCLEOTIDE SEQUENCE [LARGE SCALE GENOMIC DNA]</scope>
    <source>
        <strain evidence="15">NCTC 13004</strain>
    </source>
</reference>
<dbReference type="RefSeq" id="WP_100590410.1">
    <property type="nucleotide sequence ID" value="NZ_CP015578.1"/>
</dbReference>
<dbReference type="InterPro" id="IPR050087">
    <property type="entry name" value="AON_synthase_class-II"/>
</dbReference>
<dbReference type="GO" id="GO:0030170">
    <property type="term" value="F:pyridoxal phosphate binding"/>
    <property type="evidence" value="ECO:0007669"/>
    <property type="project" value="InterPro"/>
</dbReference>
<proteinExistence type="inferred from homology"/>
<evidence type="ECO:0000259" key="13">
    <source>
        <dbReference type="Pfam" id="PF00155"/>
    </source>
</evidence>
<evidence type="ECO:0000256" key="2">
    <source>
        <dbReference type="ARBA" id="ARBA00004746"/>
    </source>
</evidence>
<dbReference type="KEGG" id="clx:CLAN_0290"/>
<dbReference type="AlphaFoldDB" id="A0A1X9SLD2"/>
<dbReference type="InterPro" id="IPR015422">
    <property type="entry name" value="PyrdxlP-dep_Trfase_small"/>
</dbReference>
<evidence type="ECO:0000256" key="9">
    <source>
        <dbReference type="ARBA" id="ARBA00032610"/>
    </source>
</evidence>
<accession>A0A1X9SLD2</accession>
<dbReference type="PROSITE" id="PS00599">
    <property type="entry name" value="AA_TRANSFER_CLASS_2"/>
    <property type="match status" value="1"/>
</dbReference>
<evidence type="ECO:0000313" key="15">
    <source>
        <dbReference type="Proteomes" id="UP000202031"/>
    </source>
</evidence>
<comment type="subunit">
    <text evidence="4">Homodimer.</text>
</comment>
<evidence type="ECO:0000256" key="7">
    <source>
        <dbReference type="ARBA" id="ARBA00022756"/>
    </source>
</evidence>